<keyword evidence="3" id="KW-1185">Reference proteome</keyword>
<proteinExistence type="predicted"/>
<dbReference type="EMBL" id="BSYO01000035">
    <property type="protein sequence ID" value="GMH29098.1"/>
    <property type="molecule type" value="Genomic_DNA"/>
</dbReference>
<evidence type="ECO:0000256" key="1">
    <source>
        <dbReference type="SAM" id="MobiDB-lite"/>
    </source>
</evidence>
<reference evidence="2" key="1">
    <citation type="submission" date="2023-05" db="EMBL/GenBank/DDBJ databases">
        <title>Nepenthes gracilis genome sequencing.</title>
        <authorList>
            <person name="Fukushima K."/>
        </authorList>
    </citation>
    <scope>NUCLEOTIDE SEQUENCE</scope>
    <source>
        <strain evidence="2">SING2019-196</strain>
    </source>
</reference>
<feature type="region of interest" description="Disordered" evidence="1">
    <location>
        <begin position="20"/>
        <end position="85"/>
    </location>
</feature>
<gene>
    <name evidence="2" type="ORF">Nepgr_030941</name>
</gene>
<sequence>MVLPSTQNYFMVWLNSVKSCREGSGPKKKSGTKIRPKRSDPRPTYKKQVGPIPKSNAKDDWWAGLKHPSQVSGAKARPYHRGIQANNAPERLWCSSYRGSEMTR</sequence>
<feature type="compositionally biased region" description="Basic residues" evidence="1">
    <location>
        <begin position="26"/>
        <end position="36"/>
    </location>
</feature>
<organism evidence="2 3">
    <name type="scientific">Nepenthes gracilis</name>
    <name type="common">Slender pitcher plant</name>
    <dbReference type="NCBI Taxonomy" id="150966"/>
    <lineage>
        <taxon>Eukaryota</taxon>
        <taxon>Viridiplantae</taxon>
        <taxon>Streptophyta</taxon>
        <taxon>Embryophyta</taxon>
        <taxon>Tracheophyta</taxon>
        <taxon>Spermatophyta</taxon>
        <taxon>Magnoliopsida</taxon>
        <taxon>eudicotyledons</taxon>
        <taxon>Gunneridae</taxon>
        <taxon>Pentapetalae</taxon>
        <taxon>Caryophyllales</taxon>
        <taxon>Nepenthaceae</taxon>
        <taxon>Nepenthes</taxon>
    </lineage>
</organism>
<comment type="caution">
    <text evidence="2">The sequence shown here is derived from an EMBL/GenBank/DDBJ whole genome shotgun (WGS) entry which is preliminary data.</text>
</comment>
<dbReference type="AlphaFoldDB" id="A0AAD3Y4Q1"/>
<protein>
    <submittedName>
        <fullName evidence="2">Uncharacterized protein</fullName>
    </submittedName>
</protein>
<dbReference type="Proteomes" id="UP001279734">
    <property type="component" value="Unassembled WGS sequence"/>
</dbReference>
<evidence type="ECO:0000313" key="2">
    <source>
        <dbReference type="EMBL" id="GMH29098.1"/>
    </source>
</evidence>
<accession>A0AAD3Y4Q1</accession>
<name>A0AAD3Y4Q1_NEPGR</name>
<evidence type="ECO:0000313" key="3">
    <source>
        <dbReference type="Proteomes" id="UP001279734"/>
    </source>
</evidence>